<keyword evidence="9" id="KW-0460">Magnesium</keyword>
<keyword evidence="10" id="KW-0289">Folate biosynthesis</keyword>
<evidence type="ECO:0000256" key="10">
    <source>
        <dbReference type="ARBA" id="ARBA00022909"/>
    </source>
</evidence>
<evidence type="ECO:0000256" key="8">
    <source>
        <dbReference type="ARBA" id="ARBA00022723"/>
    </source>
</evidence>
<evidence type="ECO:0000256" key="9">
    <source>
        <dbReference type="ARBA" id="ARBA00022842"/>
    </source>
</evidence>
<dbReference type="PANTHER" id="PTHR20941">
    <property type="entry name" value="FOLATE SYNTHESIS PROTEINS"/>
    <property type="match status" value="1"/>
</dbReference>
<dbReference type="PANTHER" id="PTHR20941:SF1">
    <property type="entry name" value="FOLIC ACID SYNTHESIS PROTEIN FOL1"/>
    <property type="match status" value="1"/>
</dbReference>
<evidence type="ECO:0000259" key="12">
    <source>
        <dbReference type="PROSITE" id="PS50972"/>
    </source>
</evidence>
<dbReference type="GO" id="GO:0005829">
    <property type="term" value="C:cytosol"/>
    <property type="evidence" value="ECO:0007669"/>
    <property type="project" value="TreeGrafter"/>
</dbReference>
<dbReference type="PROSITE" id="PS50972">
    <property type="entry name" value="PTERIN_BINDING"/>
    <property type="match status" value="1"/>
</dbReference>
<dbReference type="EC" id="2.5.1.15" evidence="5"/>
<evidence type="ECO:0000256" key="7">
    <source>
        <dbReference type="ARBA" id="ARBA00022679"/>
    </source>
</evidence>
<feature type="domain" description="Pterin-binding" evidence="12">
    <location>
        <begin position="27"/>
        <end position="293"/>
    </location>
</feature>
<dbReference type="FunFam" id="3.20.20.20:FF:000006">
    <property type="entry name" value="Dihydropteroate synthase"/>
    <property type="match status" value="1"/>
</dbReference>
<evidence type="ECO:0000313" key="13">
    <source>
        <dbReference type="EMBL" id="MBP5856458.1"/>
    </source>
</evidence>
<keyword evidence="8" id="KW-0479">Metal-binding</keyword>
<comment type="cofactor">
    <cofactor evidence="2">
        <name>Mg(2+)</name>
        <dbReference type="ChEBI" id="CHEBI:18420"/>
    </cofactor>
</comment>
<evidence type="ECO:0000256" key="6">
    <source>
        <dbReference type="ARBA" id="ARBA00016919"/>
    </source>
</evidence>
<evidence type="ECO:0000256" key="3">
    <source>
        <dbReference type="ARBA" id="ARBA00004763"/>
    </source>
</evidence>
<dbReference type="EMBL" id="JAGMWN010000002">
    <property type="protein sequence ID" value="MBP5856458.1"/>
    <property type="molecule type" value="Genomic_DNA"/>
</dbReference>
<organism evidence="13 14">
    <name type="scientific">Marivibrio halodurans</name>
    <dbReference type="NCBI Taxonomy" id="2039722"/>
    <lineage>
        <taxon>Bacteria</taxon>
        <taxon>Pseudomonadati</taxon>
        <taxon>Pseudomonadota</taxon>
        <taxon>Alphaproteobacteria</taxon>
        <taxon>Rhodospirillales</taxon>
        <taxon>Rhodospirillaceae</taxon>
        <taxon>Marivibrio</taxon>
    </lineage>
</organism>
<name>A0A8J7SKW4_9PROT</name>
<comment type="catalytic activity">
    <reaction evidence="1">
        <text>(7,8-dihydropterin-6-yl)methyl diphosphate + 4-aminobenzoate = 7,8-dihydropteroate + diphosphate</text>
        <dbReference type="Rhea" id="RHEA:19949"/>
        <dbReference type="ChEBI" id="CHEBI:17836"/>
        <dbReference type="ChEBI" id="CHEBI:17839"/>
        <dbReference type="ChEBI" id="CHEBI:33019"/>
        <dbReference type="ChEBI" id="CHEBI:72950"/>
        <dbReference type="EC" id="2.5.1.15"/>
    </reaction>
</comment>
<dbReference type="CDD" id="cd00739">
    <property type="entry name" value="DHPS"/>
    <property type="match status" value="1"/>
</dbReference>
<gene>
    <name evidence="13" type="primary">folP</name>
    <name evidence="13" type="ORF">KAJ83_05525</name>
</gene>
<protein>
    <recommendedName>
        <fullName evidence="6">Dihydropteroate synthase</fullName>
        <ecNumber evidence="5">2.5.1.15</ecNumber>
    </recommendedName>
    <alternativeName>
        <fullName evidence="11">Dihydropteroate pyrophosphorylase</fullName>
    </alternativeName>
</protein>
<proteinExistence type="inferred from homology"/>
<comment type="caution">
    <text evidence="13">The sequence shown here is derived from an EMBL/GenBank/DDBJ whole genome shotgun (WGS) entry which is preliminary data.</text>
</comment>
<evidence type="ECO:0000256" key="4">
    <source>
        <dbReference type="ARBA" id="ARBA00009503"/>
    </source>
</evidence>
<dbReference type="AlphaFoldDB" id="A0A8J7SKW4"/>
<dbReference type="RefSeq" id="WP_210681032.1">
    <property type="nucleotide sequence ID" value="NZ_JAGMWN010000002.1"/>
</dbReference>
<dbReference type="InterPro" id="IPR006390">
    <property type="entry name" value="DHP_synth_dom"/>
</dbReference>
<sequence>MTDSVLDTRPAPSDGAARGRFIWGRRPHIMGIVNVTPDSFSGDGLLRERDMRAAALDQAERFLADGADILDIGGESTRPGAEPVQEAEEIARVVPVIEAIRARFPQAVISIDSFKAGTAAAALDAGADWINDVWGLAADPGMAPLAVARGCPIVLMHNRSKPGHAEIDARLGGSYRAPDYGDFLPEVLAEMRTMLDRALGAGIASENIILDPGVGFGKTVAQNMMLIDKLDRVRALGHPVLLGASRKSFIGRVLDVEPEERVDGTAATTAVGVMRGADILRVHDVRQMAHVARMTHAIVTAEG</sequence>
<evidence type="ECO:0000256" key="5">
    <source>
        <dbReference type="ARBA" id="ARBA00012458"/>
    </source>
</evidence>
<dbReference type="Pfam" id="PF00809">
    <property type="entry name" value="Pterin_bind"/>
    <property type="match status" value="1"/>
</dbReference>
<evidence type="ECO:0000313" key="14">
    <source>
        <dbReference type="Proteomes" id="UP000672602"/>
    </source>
</evidence>
<keyword evidence="7 13" id="KW-0808">Transferase</keyword>
<dbReference type="InterPro" id="IPR011005">
    <property type="entry name" value="Dihydropteroate_synth-like_sf"/>
</dbReference>
<dbReference type="GO" id="GO:0046656">
    <property type="term" value="P:folic acid biosynthetic process"/>
    <property type="evidence" value="ECO:0007669"/>
    <property type="project" value="UniProtKB-KW"/>
</dbReference>
<dbReference type="Gene3D" id="3.20.20.20">
    <property type="entry name" value="Dihydropteroate synthase-like"/>
    <property type="match status" value="1"/>
</dbReference>
<comment type="similarity">
    <text evidence="4">Belongs to the DHPS family.</text>
</comment>
<dbReference type="NCBIfam" id="TIGR01496">
    <property type="entry name" value="DHPS"/>
    <property type="match status" value="1"/>
</dbReference>
<evidence type="ECO:0000256" key="2">
    <source>
        <dbReference type="ARBA" id="ARBA00001946"/>
    </source>
</evidence>
<dbReference type="GO" id="GO:0004156">
    <property type="term" value="F:dihydropteroate synthase activity"/>
    <property type="evidence" value="ECO:0007669"/>
    <property type="project" value="UniProtKB-EC"/>
</dbReference>
<dbReference type="InterPro" id="IPR000489">
    <property type="entry name" value="Pterin-binding_dom"/>
</dbReference>
<reference evidence="13" key="1">
    <citation type="submission" date="2021-04" db="EMBL/GenBank/DDBJ databases">
        <authorList>
            <person name="Zhang D.-C."/>
        </authorList>
    </citation>
    <scope>NUCLEOTIDE SEQUENCE</scope>
    <source>
        <strain evidence="13">CGMCC 1.15697</strain>
    </source>
</reference>
<dbReference type="InterPro" id="IPR045031">
    <property type="entry name" value="DHP_synth-like"/>
</dbReference>
<dbReference type="GO" id="GO:0046654">
    <property type="term" value="P:tetrahydrofolate biosynthetic process"/>
    <property type="evidence" value="ECO:0007669"/>
    <property type="project" value="TreeGrafter"/>
</dbReference>
<evidence type="ECO:0000256" key="11">
    <source>
        <dbReference type="ARBA" id="ARBA00030193"/>
    </source>
</evidence>
<comment type="pathway">
    <text evidence="3">Cofactor biosynthesis; tetrahydrofolate biosynthesis; 7,8-dihydrofolate from 2-amino-4-hydroxy-6-hydroxymethyl-7,8-dihydropteridine diphosphate and 4-aminobenzoate: step 1/2.</text>
</comment>
<accession>A0A8J7SKW4</accession>
<dbReference type="Proteomes" id="UP000672602">
    <property type="component" value="Unassembled WGS sequence"/>
</dbReference>
<keyword evidence="14" id="KW-1185">Reference proteome</keyword>
<dbReference type="GO" id="GO:0046872">
    <property type="term" value="F:metal ion binding"/>
    <property type="evidence" value="ECO:0007669"/>
    <property type="project" value="UniProtKB-KW"/>
</dbReference>
<dbReference type="SUPFAM" id="SSF51717">
    <property type="entry name" value="Dihydropteroate synthetase-like"/>
    <property type="match status" value="1"/>
</dbReference>
<dbReference type="PROSITE" id="PS00793">
    <property type="entry name" value="DHPS_2"/>
    <property type="match status" value="1"/>
</dbReference>
<evidence type="ECO:0000256" key="1">
    <source>
        <dbReference type="ARBA" id="ARBA00000012"/>
    </source>
</evidence>